<comment type="caution">
    <text evidence="1">The sequence shown here is derived from an EMBL/GenBank/DDBJ whole genome shotgun (WGS) entry which is preliminary data.</text>
</comment>
<keyword evidence="2" id="KW-1185">Reference proteome</keyword>
<dbReference type="Proteomes" id="UP000600918">
    <property type="component" value="Unassembled WGS sequence"/>
</dbReference>
<dbReference type="AlphaFoldDB" id="A0A834PCK0"/>
<sequence length="172" mass="19735">MVKFTNVLRGPRRTANPVAEERPVEYPFACRARCTCDRATRSRRVDVSDRRILRGWRERMWDLELGRTLDSKPSTNVPIEGCGDTLSSPTAILLTLHREDLRKHTACVYSAELGIASAVSLNEEREVEEEEEEEKEEAPNLELDGVICYLLTITLRRDRNVCRPFSTESLQQ</sequence>
<proteinExistence type="predicted"/>
<evidence type="ECO:0000313" key="1">
    <source>
        <dbReference type="EMBL" id="KAF7435453.1"/>
    </source>
</evidence>
<dbReference type="EMBL" id="JACSDY010000002">
    <property type="protein sequence ID" value="KAF7435453.1"/>
    <property type="molecule type" value="Genomic_DNA"/>
</dbReference>
<evidence type="ECO:0000313" key="2">
    <source>
        <dbReference type="Proteomes" id="UP000600918"/>
    </source>
</evidence>
<accession>A0A834PCK0</accession>
<gene>
    <name evidence="1" type="ORF">H0235_003644</name>
</gene>
<name>A0A834PCK0_VESPE</name>
<organism evidence="1 2">
    <name type="scientific">Vespula pensylvanica</name>
    <name type="common">Western yellow jacket</name>
    <name type="synonym">Wasp</name>
    <dbReference type="NCBI Taxonomy" id="30213"/>
    <lineage>
        <taxon>Eukaryota</taxon>
        <taxon>Metazoa</taxon>
        <taxon>Ecdysozoa</taxon>
        <taxon>Arthropoda</taxon>
        <taxon>Hexapoda</taxon>
        <taxon>Insecta</taxon>
        <taxon>Pterygota</taxon>
        <taxon>Neoptera</taxon>
        <taxon>Endopterygota</taxon>
        <taxon>Hymenoptera</taxon>
        <taxon>Apocrita</taxon>
        <taxon>Aculeata</taxon>
        <taxon>Vespoidea</taxon>
        <taxon>Vespidae</taxon>
        <taxon>Vespinae</taxon>
        <taxon>Vespula</taxon>
    </lineage>
</organism>
<reference evidence="1" key="1">
    <citation type="journal article" date="2020" name="G3 (Bethesda)">
        <title>High-Quality Assemblies for Three Invasive Social Wasps from the &lt;i&gt;Vespula&lt;/i&gt; Genus.</title>
        <authorList>
            <person name="Harrop T.W.R."/>
            <person name="Guhlin J."/>
            <person name="McLaughlin G.M."/>
            <person name="Permina E."/>
            <person name="Stockwell P."/>
            <person name="Gilligan J."/>
            <person name="Le Lec M.F."/>
            <person name="Gruber M.A.M."/>
            <person name="Quinn O."/>
            <person name="Lovegrove M."/>
            <person name="Duncan E.J."/>
            <person name="Remnant E.J."/>
            <person name="Van Eeckhoven J."/>
            <person name="Graham B."/>
            <person name="Knapp R.A."/>
            <person name="Langford K.W."/>
            <person name="Kronenberg Z."/>
            <person name="Press M.O."/>
            <person name="Eacker S.M."/>
            <person name="Wilson-Rankin E.E."/>
            <person name="Purcell J."/>
            <person name="Lester P.J."/>
            <person name="Dearden P.K."/>
        </authorList>
    </citation>
    <scope>NUCLEOTIDE SEQUENCE</scope>
    <source>
        <strain evidence="1">Volc-1</strain>
    </source>
</reference>
<protein>
    <submittedName>
        <fullName evidence="1">Uncharacterized protein</fullName>
    </submittedName>
</protein>